<dbReference type="Proteomes" id="UP000250235">
    <property type="component" value="Unassembled WGS sequence"/>
</dbReference>
<organism evidence="2 3">
    <name type="scientific">Dorcoceras hygrometricum</name>
    <dbReference type="NCBI Taxonomy" id="472368"/>
    <lineage>
        <taxon>Eukaryota</taxon>
        <taxon>Viridiplantae</taxon>
        <taxon>Streptophyta</taxon>
        <taxon>Embryophyta</taxon>
        <taxon>Tracheophyta</taxon>
        <taxon>Spermatophyta</taxon>
        <taxon>Magnoliopsida</taxon>
        <taxon>eudicotyledons</taxon>
        <taxon>Gunneridae</taxon>
        <taxon>Pentapetalae</taxon>
        <taxon>asterids</taxon>
        <taxon>lamiids</taxon>
        <taxon>Lamiales</taxon>
        <taxon>Gesneriaceae</taxon>
        <taxon>Didymocarpoideae</taxon>
        <taxon>Trichosporeae</taxon>
        <taxon>Loxocarpinae</taxon>
        <taxon>Dorcoceras</taxon>
    </lineage>
</organism>
<name>A0A2Z7AJ27_9LAMI</name>
<keyword evidence="3" id="KW-1185">Reference proteome</keyword>
<reference evidence="2 3" key="1">
    <citation type="journal article" date="2015" name="Proc. Natl. Acad. Sci. U.S.A.">
        <title>The resurrection genome of Boea hygrometrica: A blueprint for survival of dehydration.</title>
        <authorList>
            <person name="Xiao L."/>
            <person name="Yang G."/>
            <person name="Zhang L."/>
            <person name="Yang X."/>
            <person name="Zhao S."/>
            <person name="Ji Z."/>
            <person name="Zhou Q."/>
            <person name="Hu M."/>
            <person name="Wang Y."/>
            <person name="Chen M."/>
            <person name="Xu Y."/>
            <person name="Jin H."/>
            <person name="Xiao X."/>
            <person name="Hu G."/>
            <person name="Bao F."/>
            <person name="Hu Y."/>
            <person name="Wan P."/>
            <person name="Li L."/>
            <person name="Deng X."/>
            <person name="Kuang T."/>
            <person name="Xiang C."/>
            <person name="Zhu J.K."/>
            <person name="Oliver M.J."/>
            <person name="He Y."/>
        </authorList>
    </citation>
    <scope>NUCLEOTIDE SEQUENCE [LARGE SCALE GENOMIC DNA]</scope>
    <source>
        <strain evidence="3">cv. XS01</strain>
    </source>
</reference>
<feature type="region of interest" description="Disordered" evidence="1">
    <location>
        <begin position="1"/>
        <end position="32"/>
    </location>
</feature>
<accession>A0A2Z7AJ27</accession>
<gene>
    <name evidence="2" type="ORF">F511_10936</name>
</gene>
<evidence type="ECO:0000256" key="1">
    <source>
        <dbReference type="SAM" id="MobiDB-lite"/>
    </source>
</evidence>
<proteinExistence type="predicted"/>
<sequence length="142" mass="16092">MVAEESNSRWDDSDSDESTSNSSSSDSEKEEVHCLMADDNDEVEYRLLNDIVGKSLTAKADSFDIVTTEWFDMMVAINTRIKINCAHMLFQTLATMVSSPGKQSQGCESVLYDVVWLKSGSAWCRARSIRRFRSEWEISLET</sequence>
<feature type="compositionally biased region" description="Basic and acidic residues" evidence="1">
    <location>
        <begin position="1"/>
        <end position="12"/>
    </location>
</feature>
<evidence type="ECO:0000313" key="3">
    <source>
        <dbReference type="Proteomes" id="UP000250235"/>
    </source>
</evidence>
<protein>
    <submittedName>
        <fullName evidence="2">Uncharacterized protein</fullName>
    </submittedName>
</protein>
<dbReference type="EMBL" id="KV014898">
    <property type="protein sequence ID" value="KZV21368.1"/>
    <property type="molecule type" value="Genomic_DNA"/>
</dbReference>
<evidence type="ECO:0000313" key="2">
    <source>
        <dbReference type="EMBL" id="KZV21368.1"/>
    </source>
</evidence>
<dbReference type="AlphaFoldDB" id="A0A2Z7AJ27"/>